<name>G3HD79_CRIGR</name>
<gene>
    <name evidence="2" type="ORF">I79_008455</name>
</gene>
<feature type="region of interest" description="Disordered" evidence="1">
    <location>
        <begin position="61"/>
        <end position="85"/>
    </location>
</feature>
<proteinExistence type="predicted"/>
<dbReference type="Proteomes" id="UP000001075">
    <property type="component" value="Unassembled WGS sequence"/>
</dbReference>
<reference evidence="3" key="1">
    <citation type="journal article" date="2011" name="Nat. Biotechnol.">
        <title>The genomic sequence of the Chinese hamster ovary (CHO)-K1 cell line.</title>
        <authorList>
            <person name="Xu X."/>
            <person name="Nagarajan H."/>
            <person name="Lewis N.E."/>
            <person name="Pan S."/>
            <person name="Cai Z."/>
            <person name="Liu X."/>
            <person name="Chen W."/>
            <person name="Xie M."/>
            <person name="Wang W."/>
            <person name="Hammond S."/>
            <person name="Andersen M.R."/>
            <person name="Neff N."/>
            <person name="Passarelli B."/>
            <person name="Koh W."/>
            <person name="Fan H.C."/>
            <person name="Wang J."/>
            <person name="Gui Y."/>
            <person name="Lee K.H."/>
            <person name="Betenbaugh M.J."/>
            <person name="Quake S.R."/>
            <person name="Famili I."/>
            <person name="Palsson B.O."/>
            <person name="Wang J."/>
        </authorList>
    </citation>
    <scope>NUCLEOTIDE SEQUENCE [LARGE SCALE GENOMIC DNA]</scope>
    <source>
        <strain evidence="3">CHO K1 cell line</strain>
    </source>
</reference>
<evidence type="ECO:0000313" key="2">
    <source>
        <dbReference type="EMBL" id="EGW08858.1"/>
    </source>
</evidence>
<dbReference type="InParanoid" id="G3HD79"/>
<sequence>MEDLGPEVPRPGKRQNLDLIWQTGTETLAGTPWSCQDQIQKTYLGVRPPARGARPPVRAAEIGGGGHVGGHVPRRAPSKRKWGLV</sequence>
<evidence type="ECO:0000256" key="1">
    <source>
        <dbReference type="SAM" id="MobiDB-lite"/>
    </source>
</evidence>
<feature type="compositionally biased region" description="Basic residues" evidence="1">
    <location>
        <begin position="72"/>
        <end position="85"/>
    </location>
</feature>
<protein>
    <submittedName>
        <fullName evidence="2">Uncharacterized protein</fullName>
    </submittedName>
</protein>
<evidence type="ECO:0000313" key="3">
    <source>
        <dbReference type="Proteomes" id="UP000001075"/>
    </source>
</evidence>
<accession>G3HD79</accession>
<dbReference type="EMBL" id="JH000291">
    <property type="protein sequence ID" value="EGW08858.1"/>
    <property type="molecule type" value="Genomic_DNA"/>
</dbReference>
<organism evidence="2 3">
    <name type="scientific">Cricetulus griseus</name>
    <name type="common">Chinese hamster</name>
    <name type="synonym">Cricetulus barabensis griseus</name>
    <dbReference type="NCBI Taxonomy" id="10029"/>
    <lineage>
        <taxon>Eukaryota</taxon>
        <taxon>Metazoa</taxon>
        <taxon>Chordata</taxon>
        <taxon>Craniata</taxon>
        <taxon>Vertebrata</taxon>
        <taxon>Euteleostomi</taxon>
        <taxon>Mammalia</taxon>
        <taxon>Eutheria</taxon>
        <taxon>Euarchontoglires</taxon>
        <taxon>Glires</taxon>
        <taxon>Rodentia</taxon>
        <taxon>Myomorpha</taxon>
        <taxon>Muroidea</taxon>
        <taxon>Cricetidae</taxon>
        <taxon>Cricetinae</taxon>
        <taxon>Cricetulus</taxon>
    </lineage>
</organism>
<dbReference type="AlphaFoldDB" id="G3HD79"/>